<sequence>MVAKFERNARNPLLVPEIVGLVINNIHNVPDLLNCAGVNSIWNVAALKKLYKGSLNDMQFRTPDIGSLNCLFAASRKQFARNMSFVKHLLLSPEIPAIDEVEVPHTRLVCLEKCRAMRHRQYAEYLLQPRGRGLSSLTIPFEIKDQDWSLFPDFLINPTIEFLAIDSYYCKLIVSSQELIKASFPSLKALTIYQSGSRRQVDELCRLLRSCDLQFFCLEELSGTEGLTQSDTGELLSCLQQQQNLKVMALNVRHCGPRLGKQGIPWPNLKALYIREGEEDWLDQLPEFEKLQILSLENIGPEIRFIDHSIIENIASCRHLQVLNLHFGEFRDEGELIQIARCCPLLRKFSVGCIDFRADPTLGEDLLLGLLPALPHLEFLALGVKFQMPGALLQDISRHCPRLTVLDLSMTQLCISLAVITELHPLWRLESMHFARIYFENPRHLMQRDKLQSVATEWRRTFPKLRGIPCPGDLYSQSMQEDELGEEIQGDSAGLSTDEEMSSTEPNLDWDDYDSDWFIFRTKLWKVLGYRKDLLIHDKIQYMWQTDLEIEMVRWPIVPLAAFSDPYLHSTTTSCPR</sequence>
<gene>
    <name evidence="2" type="ORF">ABOM_011948</name>
</gene>
<dbReference type="SUPFAM" id="SSF52047">
    <property type="entry name" value="RNI-like"/>
    <property type="match status" value="1"/>
</dbReference>
<dbReference type="EMBL" id="LYCR01000191">
    <property type="protein sequence ID" value="OGM39596.1"/>
    <property type="molecule type" value="Genomic_DNA"/>
</dbReference>
<proteinExistence type="predicted"/>
<dbReference type="RefSeq" id="XP_022383313.1">
    <property type="nucleotide sequence ID" value="XM_022539076.1"/>
</dbReference>
<organism evidence="2 3">
    <name type="scientific">Aspergillus bombycis</name>
    <dbReference type="NCBI Taxonomy" id="109264"/>
    <lineage>
        <taxon>Eukaryota</taxon>
        <taxon>Fungi</taxon>
        <taxon>Dikarya</taxon>
        <taxon>Ascomycota</taxon>
        <taxon>Pezizomycotina</taxon>
        <taxon>Eurotiomycetes</taxon>
        <taxon>Eurotiomycetidae</taxon>
        <taxon>Eurotiales</taxon>
        <taxon>Aspergillaceae</taxon>
        <taxon>Aspergillus</taxon>
    </lineage>
</organism>
<name>A0A1F7ZJH8_9EURO</name>
<keyword evidence="3" id="KW-1185">Reference proteome</keyword>
<dbReference type="OrthoDB" id="5426109at2759"/>
<dbReference type="Proteomes" id="UP000179179">
    <property type="component" value="Unassembled WGS sequence"/>
</dbReference>
<dbReference type="GeneID" id="34455338"/>
<protein>
    <recommendedName>
        <fullName evidence="4">F-box domain protein</fullName>
    </recommendedName>
</protein>
<comment type="caution">
    <text evidence="2">The sequence shown here is derived from an EMBL/GenBank/DDBJ whole genome shotgun (WGS) entry which is preliminary data.</text>
</comment>
<dbReference type="STRING" id="109264.A0A1F7ZJH8"/>
<dbReference type="Gene3D" id="3.80.10.10">
    <property type="entry name" value="Ribonuclease Inhibitor"/>
    <property type="match status" value="1"/>
</dbReference>
<evidence type="ECO:0008006" key="4">
    <source>
        <dbReference type="Google" id="ProtNLM"/>
    </source>
</evidence>
<feature type="region of interest" description="Disordered" evidence="1">
    <location>
        <begin position="486"/>
        <end position="505"/>
    </location>
</feature>
<reference evidence="2 3" key="1">
    <citation type="journal article" date="2016" name="Genome Biol. Evol.">
        <title>Draft genome sequence of an aflatoxigenic Aspergillus species, A. bombycis.</title>
        <authorList>
            <person name="Moore G.G."/>
            <person name="Mack B.M."/>
            <person name="Beltz S.B."/>
            <person name="Gilbert M.K."/>
        </authorList>
    </citation>
    <scope>NUCLEOTIDE SEQUENCE [LARGE SCALE GENOMIC DNA]</scope>
    <source>
        <strain evidence="3">NRRL 26010</strain>
    </source>
</reference>
<evidence type="ECO:0000256" key="1">
    <source>
        <dbReference type="SAM" id="MobiDB-lite"/>
    </source>
</evidence>
<dbReference type="AlphaFoldDB" id="A0A1F7ZJH8"/>
<evidence type="ECO:0000313" key="3">
    <source>
        <dbReference type="Proteomes" id="UP000179179"/>
    </source>
</evidence>
<accession>A0A1F7ZJH8</accession>
<evidence type="ECO:0000313" key="2">
    <source>
        <dbReference type="EMBL" id="OGM39596.1"/>
    </source>
</evidence>
<dbReference type="InterPro" id="IPR032675">
    <property type="entry name" value="LRR_dom_sf"/>
</dbReference>